<keyword evidence="4" id="KW-1185">Reference proteome</keyword>
<reference evidence="3 4" key="1">
    <citation type="journal article" date="2006" name="Genome Res.">
        <title>Skewed genomic variability in strains of the toxigenic bacterial pathogen, Clostridium perfringens.</title>
        <authorList>
            <person name="Myers G.S."/>
            <person name="Rasko D.A."/>
            <person name="Cheung J.K."/>
            <person name="Ravel J."/>
            <person name="Seshadri R."/>
            <person name="Deboy R.T."/>
            <person name="Ren Q."/>
            <person name="Varga J."/>
            <person name="Awad M.M."/>
            <person name="Brinkac L.M."/>
            <person name="Daugherty S.C."/>
            <person name="Haft D.H."/>
            <person name="Dodson R.J."/>
            <person name="Madupu R."/>
            <person name="Nelson W.C."/>
            <person name="Rosovitz M.J."/>
            <person name="Sullivan S.A."/>
            <person name="Khouri H."/>
            <person name="Dimitrov G.I."/>
            <person name="Watkins K.L."/>
            <person name="Mulligan S."/>
            <person name="Benton J."/>
            <person name="Radune D."/>
            <person name="Fisher D.J."/>
            <person name="Atkins H.S."/>
            <person name="Hiscox T."/>
            <person name="Jost B.H."/>
            <person name="Billington S.J."/>
            <person name="Songer J.G."/>
            <person name="McClane B.A."/>
            <person name="Titball R.W."/>
            <person name="Rood J.I."/>
            <person name="Melville S.B."/>
            <person name="Paulsen I.T."/>
        </authorList>
    </citation>
    <scope>NUCLEOTIDE SEQUENCE [LARGE SCALE GENOMIC DNA]</scope>
    <source>
        <strain evidence="4">ATCC 13124 / DSM 756 / JCM 1290 / NCIMB 6125 / NCTC 8237 / S 107 / Type A</strain>
    </source>
</reference>
<dbReference type="EMBL" id="CP000246">
    <property type="protein sequence ID" value="ABG82206.1"/>
    <property type="molecule type" value="Genomic_DNA"/>
</dbReference>
<dbReference type="InterPro" id="IPR018711">
    <property type="entry name" value="NAGPA"/>
</dbReference>
<dbReference type="AlphaFoldDB" id="A0A0H2YN30"/>
<protein>
    <recommendedName>
        <fullName evidence="2">Phosphodiester glycosidase domain-containing protein</fullName>
    </recommendedName>
</protein>
<dbReference type="KEGG" id="cpf:CPF_2255"/>
<dbReference type="Pfam" id="PF09992">
    <property type="entry name" value="NAGPA"/>
    <property type="match status" value="1"/>
</dbReference>
<dbReference type="RefSeq" id="WP_003454874.1">
    <property type="nucleotide sequence ID" value="NC_008261.1"/>
</dbReference>
<dbReference type="PANTHER" id="PTHR40446">
    <property type="entry name" value="N-ACETYLGLUCOSAMINE-1-PHOSPHODIESTER ALPHA-N-ACETYLGLUCOSAMINIDASE"/>
    <property type="match status" value="1"/>
</dbReference>
<dbReference type="PANTHER" id="PTHR40446:SF2">
    <property type="entry name" value="N-ACETYLGLUCOSAMINE-1-PHOSPHODIESTER ALPHA-N-ACETYLGLUCOSAMINIDASE"/>
    <property type="match status" value="1"/>
</dbReference>
<evidence type="ECO:0000256" key="1">
    <source>
        <dbReference type="SAM" id="Phobius"/>
    </source>
</evidence>
<keyword evidence="1" id="KW-0472">Membrane</keyword>
<evidence type="ECO:0000313" key="4">
    <source>
        <dbReference type="Proteomes" id="UP000001823"/>
    </source>
</evidence>
<sequence>MGRDSRKKRRSKKKWKTIAIFIAFEFIFTAVTAPFILLYGPFENAKRTYVGAAMTSFSHQWMATTFLSDEKINEILNSNIEDTNTNHKNTNIKTNVNLPTKHDNSIELYSFENFKYSGYYIVVKDPTRVKIGVSKYLGEEGQTTSEIAREYNAVAAVNGGAFTDKSSTAQWTGNGGTPAGIVISEGKLVYKDVPDDEKIELVGITKEGKMIAGMYSFNNLKELNVKEAVSFGPVLVKEGEPTPMKGDGGWGVAPRTAMGQRADGSIVMLVIDGRSLTSGGATLKELQEVLLNTCNVVTAINLDGGKSTTMYLNGKVINNPASNVGERSIPSAIIVK</sequence>
<keyword evidence="1" id="KW-0812">Transmembrane</keyword>
<organism evidence="3 4">
    <name type="scientific">Clostridium perfringens (strain ATCC 13124 / DSM 756 / JCM 1290 / NCIMB 6125 / NCTC 8237 / Type A)</name>
    <dbReference type="NCBI Taxonomy" id="195103"/>
    <lineage>
        <taxon>Bacteria</taxon>
        <taxon>Bacillati</taxon>
        <taxon>Bacillota</taxon>
        <taxon>Clostridia</taxon>
        <taxon>Eubacteriales</taxon>
        <taxon>Clostridiaceae</taxon>
        <taxon>Clostridium</taxon>
    </lineage>
</organism>
<proteinExistence type="predicted"/>
<dbReference type="eggNOG" id="COG4632">
    <property type="taxonomic scope" value="Bacteria"/>
</dbReference>
<dbReference type="HOGENOM" id="CLU_058779_0_0_9"/>
<evidence type="ECO:0000259" key="2">
    <source>
        <dbReference type="Pfam" id="PF09992"/>
    </source>
</evidence>
<dbReference type="PaxDb" id="195103-CPF_2255"/>
<accession>A0A0H2YN30</accession>
<keyword evidence="1" id="KW-1133">Transmembrane helix</keyword>
<gene>
    <name evidence="3" type="ordered locus">CPF_2255</name>
</gene>
<evidence type="ECO:0000313" key="3">
    <source>
        <dbReference type="EMBL" id="ABG82206.1"/>
    </source>
</evidence>
<name>A0A0H2YN30_CLOP1</name>
<feature type="transmembrane region" description="Helical" evidence="1">
    <location>
        <begin position="20"/>
        <end position="40"/>
    </location>
</feature>
<dbReference type="STRING" id="195103.CPF_2255"/>
<feature type="domain" description="Phosphodiester glycosidase" evidence="2">
    <location>
        <begin position="151"/>
        <end position="335"/>
    </location>
</feature>
<dbReference type="Proteomes" id="UP000001823">
    <property type="component" value="Chromosome"/>
</dbReference>